<comment type="subcellular location">
    <subcellularLocation>
        <location evidence="1">Cell envelope</location>
    </subcellularLocation>
</comment>
<protein>
    <submittedName>
        <fullName evidence="7">ABC transporter substrate-binding protein</fullName>
    </submittedName>
</protein>
<evidence type="ECO:0000256" key="1">
    <source>
        <dbReference type="ARBA" id="ARBA00004196"/>
    </source>
</evidence>
<dbReference type="KEGG" id="coh:EAV92_10385"/>
<keyword evidence="3" id="KW-0813">Transport</keyword>
<keyword evidence="8" id="KW-1185">Reference proteome</keyword>
<dbReference type="SUPFAM" id="SSF53807">
    <property type="entry name" value="Helical backbone' metal receptor"/>
    <property type="match status" value="1"/>
</dbReference>
<feature type="compositionally biased region" description="Low complexity" evidence="5">
    <location>
        <begin position="15"/>
        <end position="38"/>
    </location>
</feature>
<evidence type="ECO:0000313" key="7">
    <source>
        <dbReference type="EMBL" id="AYQ75596.1"/>
    </source>
</evidence>
<name>A0A3G3K500_9BACL</name>
<organism evidence="7 8">
    <name type="scientific">Cohnella candidum</name>
    <dbReference type="NCBI Taxonomy" id="2674991"/>
    <lineage>
        <taxon>Bacteria</taxon>
        <taxon>Bacillati</taxon>
        <taxon>Bacillota</taxon>
        <taxon>Bacilli</taxon>
        <taxon>Bacillales</taxon>
        <taxon>Paenibacillaceae</taxon>
        <taxon>Cohnella</taxon>
    </lineage>
</organism>
<feature type="domain" description="Fe/B12 periplasmic-binding" evidence="6">
    <location>
        <begin position="56"/>
        <end position="316"/>
    </location>
</feature>
<dbReference type="Gene3D" id="3.40.50.1980">
    <property type="entry name" value="Nitrogenase molybdenum iron protein domain"/>
    <property type="match status" value="2"/>
</dbReference>
<comment type="similarity">
    <text evidence="2">Belongs to the bacterial solute-binding protein 8 family.</text>
</comment>
<dbReference type="InterPro" id="IPR051313">
    <property type="entry name" value="Bact_iron-sidero_bind"/>
</dbReference>
<dbReference type="PANTHER" id="PTHR30532:SF29">
    <property type="entry name" value="FE(3+) DICITRATE-BINDING PERIPLASMIC PROTEIN"/>
    <property type="match status" value="1"/>
</dbReference>
<evidence type="ECO:0000256" key="2">
    <source>
        <dbReference type="ARBA" id="ARBA00008814"/>
    </source>
</evidence>
<evidence type="ECO:0000256" key="5">
    <source>
        <dbReference type="SAM" id="MobiDB-lite"/>
    </source>
</evidence>
<dbReference type="PROSITE" id="PS50983">
    <property type="entry name" value="FE_B12_PBP"/>
    <property type="match status" value="1"/>
</dbReference>
<dbReference type="EMBL" id="CP033433">
    <property type="protein sequence ID" value="AYQ75596.1"/>
    <property type="molecule type" value="Genomic_DNA"/>
</dbReference>
<proteinExistence type="inferred from homology"/>
<reference evidence="7 8" key="1">
    <citation type="submission" date="2018-10" db="EMBL/GenBank/DDBJ databases">
        <title>Genome Sequence of Cohnella sp.</title>
        <authorList>
            <person name="Srinivasan S."/>
            <person name="Kim M.K."/>
        </authorList>
    </citation>
    <scope>NUCLEOTIDE SEQUENCE [LARGE SCALE GENOMIC DNA]</scope>
    <source>
        <strain evidence="7 8">18JY8-7</strain>
    </source>
</reference>
<evidence type="ECO:0000259" key="6">
    <source>
        <dbReference type="PROSITE" id="PS50983"/>
    </source>
</evidence>
<keyword evidence="4" id="KW-0732">Signal</keyword>
<dbReference type="Pfam" id="PF01497">
    <property type="entry name" value="Peripla_BP_2"/>
    <property type="match status" value="1"/>
</dbReference>
<evidence type="ECO:0000313" key="8">
    <source>
        <dbReference type="Proteomes" id="UP000269097"/>
    </source>
</evidence>
<feature type="region of interest" description="Disordered" evidence="5">
    <location>
        <begin position="1"/>
        <end position="44"/>
    </location>
</feature>
<evidence type="ECO:0000256" key="3">
    <source>
        <dbReference type="ARBA" id="ARBA00022448"/>
    </source>
</evidence>
<sequence length="316" mass="33169">MALTLSACGASNNEGGTASSPANSPSSSSGAPSDSGAAEKTVTDSMGHQVTIPANPQKVLASYLEDHLVTLGVKPVAQWSVANGIQDYLSSSLKDVPTISYDLPPESVASFAPDLILIGSASQVQNGLYDQYSKIAPTYVLGDDLIRDWRQTLLKIGELLGKSEEAKKAIEAYDAKAAAAKAKVESAIGSKSVAILWLVQKQFYMVDEKLSSGAVLYGDLGLKAPNLVTGLPESAKASWNPVTLEKLAELDADYVFLVNGDKGEGAETLKNPIWQGIPAVKAGHVYEMSSTSSWLYSGAIAGEKVMDDLTASLGIK</sequence>
<dbReference type="Proteomes" id="UP000269097">
    <property type="component" value="Chromosome"/>
</dbReference>
<dbReference type="GO" id="GO:1901678">
    <property type="term" value="P:iron coordination entity transport"/>
    <property type="evidence" value="ECO:0007669"/>
    <property type="project" value="UniProtKB-ARBA"/>
</dbReference>
<dbReference type="AlphaFoldDB" id="A0A3G3K500"/>
<evidence type="ECO:0000256" key="4">
    <source>
        <dbReference type="ARBA" id="ARBA00022729"/>
    </source>
</evidence>
<dbReference type="InterPro" id="IPR002491">
    <property type="entry name" value="ABC_transptr_periplasmic_BD"/>
</dbReference>
<gene>
    <name evidence="7" type="ORF">EAV92_10385</name>
</gene>
<dbReference type="PANTHER" id="PTHR30532">
    <property type="entry name" value="IRON III DICITRATE-BINDING PERIPLASMIC PROTEIN"/>
    <property type="match status" value="1"/>
</dbReference>
<dbReference type="GO" id="GO:0030288">
    <property type="term" value="C:outer membrane-bounded periplasmic space"/>
    <property type="evidence" value="ECO:0007669"/>
    <property type="project" value="TreeGrafter"/>
</dbReference>
<accession>A0A3G3K500</accession>